<organism evidence="2 3">
    <name type="scientific">Cephaloticoccus capnophilus</name>
    <dbReference type="NCBI Taxonomy" id="1548208"/>
    <lineage>
        <taxon>Bacteria</taxon>
        <taxon>Pseudomonadati</taxon>
        <taxon>Verrucomicrobiota</taxon>
        <taxon>Opitutia</taxon>
        <taxon>Opitutales</taxon>
        <taxon>Opitutaceae</taxon>
        <taxon>Cephaloticoccus</taxon>
    </lineage>
</organism>
<dbReference type="OrthoDB" id="193890at2"/>
<evidence type="ECO:0000256" key="1">
    <source>
        <dbReference type="SAM" id="Phobius"/>
    </source>
</evidence>
<keyword evidence="1" id="KW-0472">Membrane</keyword>
<keyword evidence="1" id="KW-0812">Transmembrane</keyword>
<name>A0A139SJ10_9BACT</name>
<reference evidence="2 3" key="1">
    <citation type="submission" date="2016-02" db="EMBL/GenBank/DDBJ databases">
        <authorList>
            <person name="Wen L."/>
            <person name="He K."/>
            <person name="Yang H."/>
        </authorList>
    </citation>
    <scope>NUCLEOTIDE SEQUENCE [LARGE SCALE GENOMIC DNA]</scope>
    <source>
        <strain evidence="2 3">CV41</strain>
    </source>
</reference>
<dbReference type="RefSeq" id="WP_068712840.1">
    <property type="nucleotide sequence ID" value="NZ_LSZP01000053.1"/>
</dbReference>
<comment type="caution">
    <text evidence="2">The sequence shown here is derived from an EMBL/GenBank/DDBJ whole genome shotgun (WGS) entry which is preliminary data.</text>
</comment>
<proteinExistence type="predicted"/>
<dbReference type="EMBL" id="LSZP01000053">
    <property type="protein sequence ID" value="KXU34539.1"/>
    <property type="molecule type" value="Genomic_DNA"/>
</dbReference>
<evidence type="ECO:0000313" key="3">
    <source>
        <dbReference type="Proteomes" id="UP000071392"/>
    </source>
</evidence>
<accession>A0A139SJ10</accession>
<dbReference type="Proteomes" id="UP000071392">
    <property type="component" value="Unassembled WGS sequence"/>
</dbReference>
<protein>
    <submittedName>
        <fullName evidence="2">Uncharacterized protein</fullName>
    </submittedName>
</protein>
<feature type="transmembrane region" description="Helical" evidence="1">
    <location>
        <begin position="12"/>
        <end position="33"/>
    </location>
</feature>
<keyword evidence="1" id="KW-1133">Transmembrane helix</keyword>
<keyword evidence="3" id="KW-1185">Reference proteome</keyword>
<dbReference type="AlphaFoldDB" id="A0A139SJ10"/>
<evidence type="ECO:0000313" key="2">
    <source>
        <dbReference type="EMBL" id="KXU34539.1"/>
    </source>
</evidence>
<sequence>MKNDTQAFANQLLITTLVMIVLTGSIGMGTVWMRHQISTTANHTKVLHARLTETERLINSTRADVERAQDPAMLKLLNAQWRLGLVPPDPQKTATLDEMPVPYLAAKHNRELFGSDGDDAYFRADAGDVSRSSRPVPQATTVSFRGVPVRRGN</sequence>
<dbReference type="STRING" id="1548208.AXK12_07245"/>
<gene>
    <name evidence="2" type="ORF">AXK12_07245</name>
</gene>